<name>A0A915PUB1_9BILA</name>
<evidence type="ECO:0000313" key="3">
    <source>
        <dbReference type="WBParaSite" id="sdigi.contig32.g2337.t1"/>
    </source>
</evidence>
<organism evidence="2 3">
    <name type="scientific">Setaria digitata</name>
    <dbReference type="NCBI Taxonomy" id="48799"/>
    <lineage>
        <taxon>Eukaryota</taxon>
        <taxon>Metazoa</taxon>
        <taxon>Ecdysozoa</taxon>
        <taxon>Nematoda</taxon>
        <taxon>Chromadorea</taxon>
        <taxon>Rhabditida</taxon>
        <taxon>Spirurina</taxon>
        <taxon>Spiruromorpha</taxon>
        <taxon>Filarioidea</taxon>
        <taxon>Setariidae</taxon>
        <taxon>Setaria</taxon>
    </lineage>
</organism>
<keyword evidence="2" id="KW-1185">Reference proteome</keyword>
<evidence type="ECO:0000256" key="1">
    <source>
        <dbReference type="SAM" id="MobiDB-lite"/>
    </source>
</evidence>
<proteinExistence type="predicted"/>
<feature type="compositionally biased region" description="Polar residues" evidence="1">
    <location>
        <begin position="257"/>
        <end position="277"/>
    </location>
</feature>
<evidence type="ECO:0000313" key="2">
    <source>
        <dbReference type="Proteomes" id="UP000887581"/>
    </source>
</evidence>
<reference evidence="3" key="1">
    <citation type="submission" date="2022-11" db="UniProtKB">
        <authorList>
            <consortium name="WormBaseParasite"/>
        </authorList>
    </citation>
    <scope>IDENTIFICATION</scope>
</reference>
<sequence length="388" mass="44049">MPLRCRGVLCLYGVAEMLYRCLLRYNSLPVISQDFLKKTKMIPALFYSLYELIRFVFSFGAPTKERTSADEISLHLDVLQLDISSVEAVSNACVYLADPHKLPRPVRDADTFISREESYQDFGKISQHNLYYERTSEQQQQINEQCEMEDMSISSDSDFEETLRNHFENTPKPKFDEEVQKNGGSDFVYLLEQQRLNNINSLSVASTESCRSSANFSRKRNLDLRNSTGSLGANSSGGRNSEQRKRRISSGHFDENTPVQQFCRNSVVASTPLSTKPNNKHSRRLPVMNSAIRNKLRQSRQRTLLDLSVNSVDSAADSINSSTSKDEASRREQGAIVKHIARIRRSTSKLSYDKEAQLTCDSSRYYSMRTSFDSSDNISFNSPATLSP</sequence>
<dbReference type="AlphaFoldDB" id="A0A915PUB1"/>
<dbReference type="WBParaSite" id="sdigi.contig32.g2337.t1">
    <property type="protein sequence ID" value="sdigi.contig32.g2337.t1"/>
    <property type="gene ID" value="sdigi.contig32.g2337"/>
</dbReference>
<accession>A0A915PUB1</accession>
<feature type="compositionally biased region" description="Polar residues" evidence="1">
    <location>
        <begin position="224"/>
        <end position="240"/>
    </location>
</feature>
<feature type="region of interest" description="Disordered" evidence="1">
    <location>
        <begin position="221"/>
        <end position="292"/>
    </location>
</feature>
<protein>
    <submittedName>
        <fullName evidence="3">Uncharacterized protein</fullName>
    </submittedName>
</protein>
<dbReference type="Proteomes" id="UP000887581">
    <property type="component" value="Unplaced"/>
</dbReference>